<evidence type="ECO:0000313" key="8">
    <source>
        <dbReference type="Proteomes" id="UP000285138"/>
    </source>
</evidence>
<keyword evidence="3 6" id="KW-0812">Transmembrane</keyword>
<proteinExistence type="inferred from homology"/>
<evidence type="ECO:0000256" key="2">
    <source>
        <dbReference type="ARBA" id="ARBA00009190"/>
    </source>
</evidence>
<evidence type="ECO:0000256" key="3">
    <source>
        <dbReference type="ARBA" id="ARBA00022692"/>
    </source>
</evidence>
<dbReference type="Proteomes" id="UP000285138">
    <property type="component" value="Unassembled WGS sequence"/>
</dbReference>
<dbReference type="EMBL" id="QZAA01000207">
    <property type="protein sequence ID" value="RQD74375.1"/>
    <property type="molecule type" value="Genomic_DNA"/>
</dbReference>
<accession>A0A424YC94</accession>
<sequence length="192" mass="20730">MIELITVFAISFITIFIADLGDKTQFIVLSLSSRHSPYRVLGSTIAAFFILVALSVLLGQFISELLPALYISLIGGTIFILTGIFTLVKKEKPLHVKNTAGFPIIVQTFLMIFFAELGDKTLLATIALTALYQKPLAVFGGALAAQTISHGIVAFLGGKYLSSISDKQLKFVSAAVFLIIGFLILWSGISKL</sequence>
<dbReference type="InterPro" id="IPR001727">
    <property type="entry name" value="GDT1-like"/>
</dbReference>
<gene>
    <name evidence="7" type="ORF">D5R97_07900</name>
</gene>
<evidence type="ECO:0000256" key="6">
    <source>
        <dbReference type="RuleBase" id="RU365102"/>
    </source>
</evidence>
<comment type="similarity">
    <text evidence="2 6">Belongs to the GDT1 family.</text>
</comment>
<evidence type="ECO:0000256" key="5">
    <source>
        <dbReference type="ARBA" id="ARBA00023136"/>
    </source>
</evidence>
<name>A0A424YC94_9FIRM</name>
<evidence type="ECO:0000313" key="7">
    <source>
        <dbReference type="EMBL" id="RQD74375.1"/>
    </source>
</evidence>
<protein>
    <recommendedName>
        <fullName evidence="6">GDT1 family protein</fullName>
    </recommendedName>
</protein>
<comment type="subcellular location">
    <subcellularLocation>
        <location evidence="1 6">Membrane</location>
        <topology evidence="1 6">Multi-pass membrane protein</topology>
    </subcellularLocation>
</comment>
<feature type="transmembrane region" description="Helical" evidence="6">
    <location>
        <begin position="40"/>
        <end position="62"/>
    </location>
</feature>
<comment type="caution">
    <text evidence="7">The sequence shown here is derived from an EMBL/GenBank/DDBJ whole genome shotgun (WGS) entry which is preliminary data.</text>
</comment>
<feature type="transmembrane region" description="Helical" evidence="6">
    <location>
        <begin position="68"/>
        <end position="88"/>
    </location>
</feature>
<feature type="transmembrane region" description="Helical" evidence="6">
    <location>
        <begin position="169"/>
        <end position="189"/>
    </location>
</feature>
<dbReference type="PANTHER" id="PTHR12608">
    <property type="entry name" value="TRANSMEMBRANE PROTEIN HTP-1 RELATED"/>
    <property type="match status" value="1"/>
</dbReference>
<keyword evidence="4 6" id="KW-1133">Transmembrane helix</keyword>
<dbReference type="AlphaFoldDB" id="A0A424YC94"/>
<dbReference type="GO" id="GO:0046873">
    <property type="term" value="F:metal ion transmembrane transporter activity"/>
    <property type="evidence" value="ECO:0007669"/>
    <property type="project" value="InterPro"/>
</dbReference>
<evidence type="ECO:0000256" key="4">
    <source>
        <dbReference type="ARBA" id="ARBA00022989"/>
    </source>
</evidence>
<evidence type="ECO:0000256" key="1">
    <source>
        <dbReference type="ARBA" id="ARBA00004141"/>
    </source>
</evidence>
<reference evidence="7 8" key="1">
    <citation type="submission" date="2018-08" db="EMBL/GenBank/DDBJ databases">
        <title>The metabolism and importance of syntrophic acetate oxidation coupled to methane or sulfide production in haloalkaline environments.</title>
        <authorList>
            <person name="Timmers P.H.A."/>
            <person name="Vavourakis C.D."/>
            <person name="Sorokin D.Y."/>
            <person name="Sinninghe Damste J.S."/>
            <person name="Muyzer G."/>
            <person name="Stams A.J.M."/>
            <person name="Plugge C.M."/>
        </authorList>
    </citation>
    <scope>NUCLEOTIDE SEQUENCE [LARGE SCALE GENOMIC DNA]</scope>
    <source>
        <strain evidence="7">MSAO_Bac1</strain>
    </source>
</reference>
<dbReference type="Pfam" id="PF01169">
    <property type="entry name" value="GDT1"/>
    <property type="match status" value="2"/>
</dbReference>
<keyword evidence="5 6" id="KW-0472">Membrane</keyword>
<dbReference type="GO" id="GO:0016020">
    <property type="term" value="C:membrane"/>
    <property type="evidence" value="ECO:0007669"/>
    <property type="project" value="UniProtKB-SubCell"/>
</dbReference>
<dbReference type="PANTHER" id="PTHR12608:SF1">
    <property type="entry name" value="TRANSMEMBRANE PROTEIN 165"/>
    <property type="match status" value="1"/>
</dbReference>
<feature type="transmembrane region" description="Helical" evidence="6">
    <location>
        <begin position="6"/>
        <end position="28"/>
    </location>
</feature>
<organism evidence="7 8">
    <name type="scientific">Candidatus Syntrophonatronum acetioxidans</name>
    <dbReference type="NCBI Taxonomy" id="1795816"/>
    <lineage>
        <taxon>Bacteria</taxon>
        <taxon>Bacillati</taxon>
        <taxon>Bacillota</taxon>
        <taxon>Clostridia</taxon>
        <taxon>Eubacteriales</taxon>
        <taxon>Syntrophomonadaceae</taxon>
        <taxon>Candidatus Syntrophonatronum</taxon>
    </lineage>
</organism>
<feature type="transmembrane region" description="Helical" evidence="6">
    <location>
        <begin position="137"/>
        <end position="157"/>
    </location>
</feature>